<comment type="caution">
    <text evidence="1">The sequence shown here is derived from an EMBL/GenBank/DDBJ whole genome shotgun (WGS) entry which is preliminary data.</text>
</comment>
<dbReference type="OrthoDB" id="8962020at2"/>
<sequence length="178" mass="19950">MMVRSTAQRLAGPVRGAVFVAMATLLLTACVSAPIVPGSGAEAVRSQFGQPTQRHVLPSSTGAVERWEYAYGPFGLETWMIDLDRDQRVVKIEQVLQPAVFARLQQAISTGFDQRQLAQMLGKPAMITQYASWTGPVWVYRFRDTWVRSLYVYLDQQGQVKRIEEGNDIFDELFCAAC</sequence>
<proteinExistence type="predicted"/>
<reference evidence="1 2" key="1">
    <citation type="journal article" date="2018" name="Int. J. Syst. Evol. Microbiol.">
        <title>Parvibium lacunae gen. nov., sp. nov., a new member of the family Alcaligenaceae isolated from a freshwater pond.</title>
        <authorList>
            <person name="Chen W.M."/>
            <person name="Xie P.B."/>
            <person name="Hsu M.Y."/>
            <person name="Sheu S.Y."/>
        </authorList>
    </citation>
    <scope>NUCLEOTIDE SEQUENCE [LARGE SCALE GENOMIC DNA]</scope>
    <source>
        <strain evidence="1 2">KMB9</strain>
    </source>
</reference>
<dbReference type="PROSITE" id="PS51257">
    <property type="entry name" value="PROKAR_LIPOPROTEIN"/>
    <property type="match status" value="1"/>
</dbReference>
<evidence type="ECO:0008006" key="3">
    <source>
        <dbReference type="Google" id="ProtNLM"/>
    </source>
</evidence>
<organism evidence="1 2">
    <name type="scientific">Parvibium lacunae</name>
    <dbReference type="NCBI Taxonomy" id="1888893"/>
    <lineage>
        <taxon>Bacteria</taxon>
        <taxon>Pseudomonadati</taxon>
        <taxon>Pseudomonadota</taxon>
        <taxon>Betaproteobacteria</taxon>
        <taxon>Burkholderiales</taxon>
        <taxon>Alcaligenaceae</taxon>
        <taxon>Parvibium</taxon>
    </lineage>
</organism>
<dbReference type="EMBL" id="QPGB01000004">
    <property type="protein sequence ID" value="RCS56992.1"/>
    <property type="molecule type" value="Genomic_DNA"/>
</dbReference>
<evidence type="ECO:0000313" key="1">
    <source>
        <dbReference type="EMBL" id="RCS56992.1"/>
    </source>
</evidence>
<dbReference type="RefSeq" id="WP_114403134.1">
    <property type="nucleotide sequence ID" value="NZ_QPGB01000004.1"/>
</dbReference>
<accession>A0A368L1L5</accession>
<protein>
    <recommendedName>
        <fullName evidence="3">Outer membrane protein assembly factor BamE</fullName>
    </recommendedName>
</protein>
<dbReference type="Proteomes" id="UP000252357">
    <property type="component" value="Unassembled WGS sequence"/>
</dbReference>
<keyword evidence="2" id="KW-1185">Reference proteome</keyword>
<name>A0A368L1L5_9BURK</name>
<dbReference type="AlphaFoldDB" id="A0A368L1L5"/>
<gene>
    <name evidence="1" type="ORF">DU000_09295</name>
</gene>
<evidence type="ECO:0000313" key="2">
    <source>
        <dbReference type="Proteomes" id="UP000252357"/>
    </source>
</evidence>